<proteinExistence type="predicted"/>
<keyword evidence="1" id="KW-0479">Metal-binding</keyword>
<dbReference type="Proteomes" id="UP000316125">
    <property type="component" value="Chromosome"/>
</dbReference>
<organism evidence="6 7">
    <name type="scientific">Microbacterium foliorum</name>
    <dbReference type="NCBI Taxonomy" id="104336"/>
    <lineage>
        <taxon>Bacteria</taxon>
        <taxon>Bacillati</taxon>
        <taxon>Actinomycetota</taxon>
        <taxon>Actinomycetes</taxon>
        <taxon>Micrococcales</taxon>
        <taxon>Microbacteriaceae</taxon>
        <taxon>Microbacterium</taxon>
    </lineage>
</organism>
<evidence type="ECO:0000256" key="4">
    <source>
        <dbReference type="PROSITE-ProRule" id="PRU00510"/>
    </source>
</evidence>
<dbReference type="Pfam" id="PF01258">
    <property type="entry name" value="zf-dskA_traR"/>
    <property type="match status" value="1"/>
</dbReference>
<keyword evidence="2" id="KW-0863">Zinc-finger</keyword>
<dbReference type="PANTHER" id="PTHR33823:SF4">
    <property type="entry name" value="GENERAL STRESS PROTEIN 16O"/>
    <property type="match status" value="1"/>
</dbReference>
<evidence type="ECO:0000313" key="6">
    <source>
        <dbReference type="EMBL" id="QDE36486.1"/>
    </source>
</evidence>
<dbReference type="SUPFAM" id="SSF57716">
    <property type="entry name" value="Glucocorticoid receptor-like (DNA-binding domain)"/>
    <property type="match status" value="1"/>
</dbReference>
<evidence type="ECO:0000259" key="5">
    <source>
        <dbReference type="Pfam" id="PF01258"/>
    </source>
</evidence>
<evidence type="ECO:0000256" key="3">
    <source>
        <dbReference type="ARBA" id="ARBA00022833"/>
    </source>
</evidence>
<dbReference type="InterPro" id="IPR000962">
    <property type="entry name" value="Znf_DskA_TraR"/>
</dbReference>
<dbReference type="GO" id="GO:0008270">
    <property type="term" value="F:zinc ion binding"/>
    <property type="evidence" value="ECO:0007669"/>
    <property type="project" value="UniProtKB-KW"/>
</dbReference>
<dbReference type="PANTHER" id="PTHR33823">
    <property type="entry name" value="RNA POLYMERASE-BINDING TRANSCRIPTION FACTOR DKSA-RELATED"/>
    <property type="match status" value="1"/>
</dbReference>
<evidence type="ECO:0000256" key="1">
    <source>
        <dbReference type="ARBA" id="ARBA00022723"/>
    </source>
</evidence>
<gene>
    <name evidence="6" type="ORF">FIV50_02670</name>
</gene>
<reference evidence="6 7" key="1">
    <citation type="submission" date="2019-06" db="EMBL/GenBank/DDBJ databases">
        <title>Complete genome of Microbacterium foliorum M2.</title>
        <authorList>
            <person name="Cao G."/>
        </authorList>
    </citation>
    <scope>NUCLEOTIDE SEQUENCE [LARGE SCALE GENOMIC DNA]</scope>
    <source>
        <strain evidence="6 7">M2</strain>
    </source>
</reference>
<accession>A0A4Y5YVC2</accession>
<dbReference type="OrthoDB" id="9803742at2"/>
<dbReference type="EMBL" id="CP041040">
    <property type="protein sequence ID" value="QDE36486.1"/>
    <property type="molecule type" value="Genomic_DNA"/>
</dbReference>
<dbReference type="AlphaFoldDB" id="A0A4Y5YVC2"/>
<feature type="domain" description="Zinc finger DksA/TraR C4-type" evidence="5">
    <location>
        <begin position="55"/>
        <end position="89"/>
    </location>
</feature>
<dbReference type="PROSITE" id="PS51128">
    <property type="entry name" value="ZF_DKSA_2"/>
    <property type="match status" value="1"/>
</dbReference>
<evidence type="ECO:0000256" key="2">
    <source>
        <dbReference type="ARBA" id="ARBA00022771"/>
    </source>
</evidence>
<name>A0A4Y5YVC2_9MICO</name>
<feature type="zinc finger region" description="dksA C4-type" evidence="4">
    <location>
        <begin position="60"/>
        <end position="84"/>
    </location>
</feature>
<evidence type="ECO:0000313" key="7">
    <source>
        <dbReference type="Proteomes" id="UP000316125"/>
    </source>
</evidence>
<keyword evidence="3" id="KW-0862">Zinc</keyword>
<protein>
    <submittedName>
        <fullName evidence="6">TraR/DksA family transcriptional regulator</fullName>
    </submittedName>
</protein>
<dbReference type="Gene3D" id="1.20.120.910">
    <property type="entry name" value="DksA, coiled-coil domain"/>
    <property type="match status" value="1"/>
</dbReference>
<sequence>MRTQLEQRLQERQSLLAELEPRAIPTIDPVAYQTAAAHRVTIQQISAALERLDAGTYGQCVRCGRQIAPARLEVVPHASACIECQNHAEAA</sequence>